<proteinExistence type="predicted"/>
<gene>
    <name evidence="1" type="ORF">ABID16_001724</name>
</gene>
<comment type="caution">
    <text evidence="1">The sequence shown here is derived from an EMBL/GenBank/DDBJ whole genome shotgun (WGS) entry which is preliminary data.</text>
</comment>
<sequence>MSSNHSSLPIGIADISIIRNVIRRAGFQYEEPMGEMDRGAARHVIDLYQHGTQKPEELILAVSGWAERFVTARKHPRTAGMVL</sequence>
<reference evidence="1 2" key="1">
    <citation type="submission" date="2024-06" db="EMBL/GenBank/DDBJ databases">
        <title>Genomic Encyclopedia of Type Strains, Phase IV (KMG-IV): sequencing the most valuable type-strain genomes for metagenomic binning, comparative biology and taxonomic classification.</title>
        <authorList>
            <person name="Goeker M."/>
        </authorList>
    </citation>
    <scope>NUCLEOTIDE SEQUENCE [LARGE SCALE GENOMIC DNA]</scope>
    <source>
        <strain evidence="1 2">DSM 29780</strain>
    </source>
</reference>
<evidence type="ECO:0000313" key="1">
    <source>
        <dbReference type="EMBL" id="MET3613395.1"/>
    </source>
</evidence>
<protein>
    <submittedName>
        <fullName evidence="1">Uncharacterized protein</fullName>
    </submittedName>
</protein>
<organism evidence="1 2">
    <name type="scientific">Rhizobium aquaticum</name>
    <dbReference type="NCBI Taxonomy" id="1549636"/>
    <lineage>
        <taxon>Bacteria</taxon>
        <taxon>Pseudomonadati</taxon>
        <taxon>Pseudomonadota</taxon>
        <taxon>Alphaproteobacteria</taxon>
        <taxon>Hyphomicrobiales</taxon>
        <taxon>Rhizobiaceae</taxon>
        <taxon>Rhizobium/Agrobacterium group</taxon>
        <taxon>Rhizobium</taxon>
    </lineage>
</organism>
<dbReference type="RefSeq" id="WP_354555937.1">
    <property type="nucleotide sequence ID" value="NZ_JBEPMB010000002.1"/>
</dbReference>
<accession>A0ABV2IY17</accession>
<evidence type="ECO:0000313" key="2">
    <source>
        <dbReference type="Proteomes" id="UP001549047"/>
    </source>
</evidence>
<dbReference type="EMBL" id="JBEPMB010000002">
    <property type="protein sequence ID" value="MET3613395.1"/>
    <property type="molecule type" value="Genomic_DNA"/>
</dbReference>
<dbReference type="Proteomes" id="UP001549047">
    <property type="component" value="Unassembled WGS sequence"/>
</dbReference>
<keyword evidence="2" id="KW-1185">Reference proteome</keyword>
<name>A0ABV2IY17_9HYPH</name>